<protein>
    <submittedName>
        <fullName evidence="2">Uncharacterized protein</fullName>
    </submittedName>
</protein>
<evidence type="ECO:0000313" key="3">
    <source>
        <dbReference type="Proteomes" id="UP000827440"/>
    </source>
</evidence>
<keyword evidence="1" id="KW-0812">Transmembrane</keyword>
<keyword evidence="1" id="KW-1133">Transmembrane helix</keyword>
<evidence type="ECO:0000256" key="1">
    <source>
        <dbReference type="SAM" id="Phobius"/>
    </source>
</evidence>
<accession>A0AAE7RY12</accession>
<dbReference type="Proteomes" id="UP000827440">
    <property type="component" value="Segment"/>
</dbReference>
<dbReference type="RefSeq" id="YP_010359590.1">
    <property type="nucleotide sequence ID" value="NC_062774.1"/>
</dbReference>
<dbReference type="KEGG" id="vg:75691053"/>
<feature type="transmembrane region" description="Helical" evidence="1">
    <location>
        <begin position="35"/>
        <end position="53"/>
    </location>
</feature>
<name>A0AAE7RY12_9CAUD</name>
<sequence>MKKVISRIGFVVGVTMMFSGAIVGVVAMHVSDHCLLNIGWAAMILGLGATLTCDPL</sequence>
<gene>
    <name evidence="2" type="primary">gp_20563</name>
</gene>
<reference evidence="2 3" key="1">
    <citation type="submission" date="2021-04" db="EMBL/GenBank/DDBJ databases">
        <authorList>
            <person name="Shkoporov A.N."/>
            <person name="Stockdale S.R."/>
            <person name="Guerin E."/>
            <person name="Ross R.P."/>
            <person name="Hill C."/>
        </authorList>
    </citation>
    <scope>NUCLEOTIDE SEQUENCE [LARGE SCALE GENOMIC DNA]</scope>
    <source>
        <strain evidence="3">cr54_1</strain>
    </source>
</reference>
<feature type="transmembrane region" description="Helical" evidence="1">
    <location>
        <begin position="7"/>
        <end position="29"/>
    </location>
</feature>
<evidence type="ECO:0000313" key="2">
    <source>
        <dbReference type="EMBL" id="QWM90018.1"/>
    </source>
</evidence>
<proteinExistence type="predicted"/>
<keyword evidence="3" id="KW-1185">Reference proteome</keyword>
<dbReference type="EMBL" id="MZ130484">
    <property type="protein sequence ID" value="QWM90018.1"/>
    <property type="molecule type" value="Genomic_DNA"/>
</dbReference>
<dbReference type="GeneID" id="75691053"/>
<organism evidence="2 3">
    <name type="scientific">uncultured phage cr54_1</name>
    <dbReference type="NCBI Taxonomy" id="2986398"/>
    <lineage>
        <taxon>Viruses</taxon>
        <taxon>Duplodnaviria</taxon>
        <taxon>Heunggongvirae</taxon>
        <taxon>Uroviricota</taxon>
        <taxon>Caudoviricetes</taxon>
        <taxon>Crassvirales</taxon>
        <taxon>Intestiviridae</taxon>
        <taxon>Churivirinae</taxon>
        <taxon>Jahgtovirus</taxon>
        <taxon>Jahgtovirus intestinalis</taxon>
    </lineage>
</organism>
<keyword evidence="1" id="KW-0472">Membrane</keyword>